<evidence type="ECO:0008006" key="7">
    <source>
        <dbReference type="Google" id="ProtNLM"/>
    </source>
</evidence>
<proteinExistence type="inferred from homology"/>
<keyword evidence="2" id="KW-0560">Oxidoreductase</keyword>
<dbReference type="EMBL" id="JAJVCZ030000008">
    <property type="protein sequence ID" value="KAL0257573.1"/>
    <property type="molecule type" value="Genomic_DNA"/>
</dbReference>
<keyword evidence="4" id="KW-0732">Signal</keyword>
<evidence type="ECO:0000256" key="4">
    <source>
        <dbReference type="SAM" id="SignalP"/>
    </source>
</evidence>
<dbReference type="PANTHER" id="PTHR44229">
    <property type="entry name" value="15-HYDROXYPROSTAGLANDIN DEHYDROGENASE [NAD(+)]"/>
    <property type="match status" value="1"/>
</dbReference>
<dbReference type="InterPro" id="IPR036291">
    <property type="entry name" value="NAD(P)-bd_dom_sf"/>
</dbReference>
<dbReference type="InterPro" id="IPR002347">
    <property type="entry name" value="SDR_fam"/>
</dbReference>
<evidence type="ECO:0000313" key="5">
    <source>
        <dbReference type="EMBL" id="KAL0257573.1"/>
    </source>
</evidence>
<accession>A0ABR3CAE2</accession>
<dbReference type="Pfam" id="PF00106">
    <property type="entry name" value="adh_short"/>
    <property type="match status" value="1"/>
</dbReference>
<dbReference type="Gene3D" id="3.40.50.720">
    <property type="entry name" value="NAD(P)-binding Rossmann-like Domain"/>
    <property type="match status" value="1"/>
</dbReference>
<dbReference type="PANTHER" id="PTHR44229:SF4">
    <property type="entry name" value="15-HYDROXYPROSTAGLANDIN DEHYDROGENASE [NAD(+)]"/>
    <property type="match status" value="1"/>
</dbReference>
<feature type="signal peptide" evidence="4">
    <location>
        <begin position="1"/>
        <end position="23"/>
    </location>
</feature>
<protein>
    <recommendedName>
        <fullName evidence="7">NAD(P)-binding protein</fullName>
    </recommendedName>
</protein>
<feature type="chain" id="PRO_5047207895" description="NAD(P)-binding protein" evidence="4">
    <location>
        <begin position="24"/>
        <end position="315"/>
    </location>
</feature>
<evidence type="ECO:0000256" key="1">
    <source>
        <dbReference type="ARBA" id="ARBA00006484"/>
    </source>
</evidence>
<evidence type="ECO:0000313" key="6">
    <source>
        <dbReference type="Proteomes" id="UP001430584"/>
    </source>
</evidence>
<dbReference type="GeneID" id="92012472"/>
<organism evidence="5 6">
    <name type="scientific">Diplodia seriata</name>
    <dbReference type="NCBI Taxonomy" id="420778"/>
    <lineage>
        <taxon>Eukaryota</taxon>
        <taxon>Fungi</taxon>
        <taxon>Dikarya</taxon>
        <taxon>Ascomycota</taxon>
        <taxon>Pezizomycotina</taxon>
        <taxon>Dothideomycetes</taxon>
        <taxon>Dothideomycetes incertae sedis</taxon>
        <taxon>Botryosphaeriales</taxon>
        <taxon>Botryosphaeriaceae</taxon>
        <taxon>Diplodia</taxon>
    </lineage>
</organism>
<comment type="caution">
    <text evidence="5">The sequence shown here is derived from an EMBL/GenBank/DDBJ whole genome shotgun (WGS) entry which is preliminary data.</text>
</comment>
<dbReference type="PRINTS" id="PR00081">
    <property type="entry name" value="GDHRDH"/>
</dbReference>
<evidence type="ECO:0000256" key="2">
    <source>
        <dbReference type="ARBA" id="ARBA00023002"/>
    </source>
</evidence>
<dbReference type="Proteomes" id="UP001430584">
    <property type="component" value="Unassembled WGS sequence"/>
</dbReference>
<evidence type="ECO:0000256" key="3">
    <source>
        <dbReference type="SAM" id="MobiDB-lite"/>
    </source>
</evidence>
<gene>
    <name evidence="5" type="ORF">SLS55_008387</name>
</gene>
<comment type="similarity">
    <text evidence="1">Belongs to the short-chain dehydrogenases/reductases (SDR) family.</text>
</comment>
<sequence>MAHGINLAFARALLLKGCNVIFADQSLRPEAQRVVDAHPPSPTASDPSSHAPPGAAVFVQTDVRSWPQLSRAFAAASTHFPRAPLTLVCPGAGVYEPASSSFWHPPGTRGSGDDPGDPSRYAIFDVNVVHPIRAAQMALARWLNDEQPAGPKTLLLVSSTSAQATSLATPLYDASKHAVSGFVRALAGLQDAVGVRVVAVAPGLVRTPLYTEDAEKLAMVDESRDVWVEPEEVAEVMCALVEREGMGGVVGVYAGEGQEEDIKIEGGTVVEVTKGRARAVMAFNDPGPSGPGTAASNMGEAEGKVKAMLKKGWGC</sequence>
<keyword evidence="6" id="KW-1185">Reference proteome</keyword>
<feature type="region of interest" description="Disordered" evidence="3">
    <location>
        <begin position="33"/>
        <end position="54"/>
    </location>
</feature>
<reference evidence="5 6" key="1">
    <citation type="submission" date="2024-02" db="EMBL/GenBank/DDBJ databases">
        <title>De novo assembly and annotation of 12 fungi associated with fruit tree decline syndrome in Ontario, Canada.</title>
        <authorList>
            <person name="Sulman M."/>
            <person name="Ellouze W."/>
            <person name="Ilyukhin E."/>
        </authorList>
    </citation>
    <scope>NUCLEOTIDE SEQUENCE [LARGE SCALE GENOMIC DNA]</scope>
    <source>
        <strain evidence="5 6">FDS-637</strain>
    </source>
</reference>
<dbReference type="RefSeq" id="XP_066630602.1">
    <property type="nucleotide sequence ID" value="XM_066779798.1"/>
</dbReference>
<name>A0ABR3CAE2_9PEZI</name>
<dbReference type="SUPFAM" id="SSF51735">
    <property type="entry name" value="NAD(P)-binding Rossmann-fold domains"/>
    <property type="match status" value="1"/>
</dbReference>